<keyword evidence="2" id="KW-0460">Magnesium</keyword>
<dbReference type="PANTHER" id="PTHR45745:SF1">
    <property type="entry name" value="PHOSPHOGLUCOMUTASE 2B-RELATED"/>
    <property type="match status" value="1"/>
</dbReference>
<keyword evidence="3" id="KW-0413">Isomerase</keyword>
<evidence type="ECO:0000259" key="4">
    <source>
        <dbReference type="Pfam" id="PF02880"/>
    </source>
</evidence>
<dbReference type="EMBL" id="BARU01034023">
    <property type="protein sequence ID" value="GAH74054.1"/>
    <property type="molecule type" value="Genomic_DNA"/>
</dbReference>
<comment type="caution">
    <text evidence="5">The sequence shown here is derived from an EMBL/GenBank/DDBJ whole genome shotgun (WGS) entry which is preliminary data.</text>
</comment>
<evidence type="ECO:0000313" key="5">
    <source>
        <dbReference type="EMBL" id="GAH74054.1"/>
    </source>
</evidence>
<evidence type="ECO:0000256" key="2">
    <source>
        <dbReference type="ARBA" id="ARBA00022842"/>
    </source>
</evidence>
<dbReference type="AlphaFoldDB" id="X1J6V3"/>
<reference evidence="5" key="1">
    <citation type="journal article" date="2014" name="Front. Microbiol.">
        <title>High frequency of phylogenetically diverse reductive dehalogenase-homologous genes in deep subseafloor sedimentary metagenomes.</title>
        <authorList>
            <person name="Kawai M."/>
            <person name="Futagami T."/>
            <person name="Toyoda A."/>
            <person name="Takaki Y."/>
            <person name="Nishi S."/>
            <person name="Hori S."/>
            <person name="Arai W."/>
            <person name="Tsubouchi T."/>
            <person name="Morono Y."/>
            <person name="Uchiyama I."/>
            <person name="Ito T."/>
            <person name="Fujiyama A."/>
            <person name="Inagaki F."/>
            <person name="Takami H."/>
        </authorList>
    </citation>
    <scope>NUCLEOTIDE SEQUENCE</scope>
    <source>
        <strain evidence="5">Expedition CK06-06</strain>
    </source>
</reference>
<dbReference type="GO" id="GO:0046872">
    <property type="term" value="F:metal ion binding"/>
    <property type="evidence" value="ECO:0007669"/>
    <property type="project" value="UniProtKB-KW"/>
</dbReference>
<evidence type="ECO:0000256" key="3">
    <source>
        <dbReference type="ARBA" id="ARBA00023235"/>
    </source>
</evidence>
<organism evidence="5">
    <name type="scientific">marine sediment metagenome</name>
    <dbReference type="NCBI Taxonomy" id="412755"/>
    <lineage>
        <taxon>unclassified sequences</taxon>
        <taxon>metagenomes</taxon>
        <taxon>ecological metagenomes</taxon>
    </lineage>
</organism>
<feature type="non-terminal residue" evidence="5">
    <location>
        <position position="107"/>
    </location>
</feature>
<dbReference type="Gene3D" id="3.40.120.10">
    <property type="entry name" value="Alpha-D-Glucose-1,6-Bisphosphate, subunit A, domain 3"/>
    <property type="match status" value="1"/>
</dbReference>
<accession>X1J6V3</accession>
<dbReference type="Pfam" id="PF02880">
    <property type="entry name" value="PGM_PMM_III"/>
    <property type="match status" value="1"/>
</dbReference>
<dbReference type="SUPFAM" id="SSF53738">
    <property type="entry name" value="Phosphoglucomutase, first 3 domains"/>
    <property type="match status" value="1"/>
</dbReference>
<dbReference type="InterPro" id="IPR005846">
    <property type="entry name" value="A-D-PHexomutase_a/b/a-III"/>
</dbReference>
<name>X1J6V3_9ZZZZ</name>
<dbReference type="GO" id="GO:0008973">
    <property type="term" value="F:phosphopentomutase activity"/>
    <property type="evidence" value="ECO:0007669"/>
    <property type="project" value="TreeGrafter"/>
</dbReference>
<sequence>MSKVIADSFGVDTYETLTGFKFICNMEKNVQEKEGKSFLFAYEESIGYLTGDFVRDKDAVISAMLIAEMAAYYHYNGLNLLQVLDDLYKKYGYYEEVQHSIYLEGAE</sequence>
<evidence type="ECO:0000256" key="1">
    <source>
        <dbReference type="ARBA" id="ARBA00022723"/>
    </source>
</evidence>
<dbReference type="GO" id="GO:0006166">
    <property type="term" value="P:purine ribonucleoside salvage"/>
    <property type="evidence" value="ECO:0007669"/>
    <property type="project" value="TreeGrafter"/>
</dbReference>
<protein>
    <recommendedName>
        <fullName evidence="4">Alpha-D-phosphohexomutase alpha/beta/alpha domain-containing protein</fullName>
    </recommendedName>
</protein>
<keyword evidence="1" id="KW-0479">Metal-binding</keyword>
<dbReference type="PANTHER" id="PTHR45745">
    <property type="entry name" value="PHOSPHOMANNOMUTASE 45A"/>
    <property type="match status" value="1"/>
</dbReference>
<dbReference type="GO" id="GO:0005975">
    <property type="term" value="P:carbohydrate metabolic process"/>
    <property type="evidence" value="ECO:0007669"/>
    <property type="project" value="InterPro"/>
</dbReference>
<feature type="domain" description="Alpha-D-phosphohexomutase alpha/beta/alpha" evidence="4">
    <location>
        <begin position="4"/>
        <end position="91"/>
    </location>
</feature>
<dbReference type="InterPro" id="IPR016055">
    <property type="entry name" value="A-D-PHexomutase_a/b/a-I/II/III"/>
</dbReference>
<proteinExistence type="predicted"/>
<gene>
    <name evidence="5" type="ORF">S03H2_53452</name>
</gene>